<accession>A0A2U3BBX4</accession>
<organism evidence="3 4">
    <name type="scientific">Vibrio albus</name>
    <dbReference type="NCBI Taxonomy" id="2200953"/>
    <lineage>
        <taxon>Bacteria</taxon>
        <taxon>Pseudomonadati</taxon>
        <taxon>Pseudomonadota</taxon>
        <taxon>Gammaproteobacteria</taxon>
        <taxon>Vibrionales</taxon>
        <taxon>Vibrionaceae</taxon>
        <taxon>Vibrio</taxon>
    </lineage>
</organism>
<feature type="signal peptide" evidence="1">
    <location>
        <begin position="1"/>
        <end position="25"/>
    </location>
</feature>
<proteinExistence type="predicted"/>
<dbReference type="Pfam" id="PF02129">
    <property type="entry name" value="Peptidase_S15"/>
    <property type="match status" value="1"/>
</dbReference>
<protein>
    <recommendedName>
        <fullName evidence="2">Xaa-Pro dipeptidyl-peptidase-like domain-containing protein</fullName>
    </recommendedName>
</protein>
<dbReference type="RefSeq" id="WP_109318630.1">
    <property type="nucleotide sequence ID" value="NZ_QFWT01000002.1"/>
</dbReference>
<evidence type="ECO:0000256" key="1">
    <source>
        <dbReference type="SAM" id="SignalP"/>
    </source>
</evidence>
<feature type="chain" id="PRO_5015545432" description="Xaa-Pro dipeptidyl-peptidase-like domain-containing protein" evidence="1">
    <location>
        <begin position="26"/>
        <end position="398"/>
    </location>
</feature>
<evidence type="ECO:0000259" key="2">
    <source>
        <dbReference type="Pfam" id="PF02129"/>
    </source>
</evidence>
<keyword evidence="1" id="KW-0732">Signal</keyword>
<gene>
    <name evidence="3" type="ORF">DI392_04045</name>
</gene>
<keyword evidence="4" id="KW-1185">Reference proteome</keyword>
<name>A0A2U3BBX4_9VIBR</name>
<dbReference type="InterPro" id="IPR000383">
    <property type="entry name" value="Xaa-Pro-like_dom"/>
</dbReference>
<evidence type="ECO:0000313" key="4">
    <source>
        <dbReference type="Proteomes" id="UP000245362"/>
    </source>
</evidence>
<dbReference type="PANTHER" id="PTHR43265:SF1">
    <property type="entry name" value="ESTERASE ESTD"/>
    <property type="match status" value="1"/>
</dbReference>
<dbReference type="OrthoDB" id="249225at2"/>
<dbReference type="InterPro" id="IPR029058">
    <property type="entry name" value="AB_hydrolase_fold"/>
</dbReference>
<dbReference type="EMBL" id="QFWT01000002">
    <property type="protein sequence ID" value="PWI34292.1"/>
    <property type="molecule type" value="Genomic_DNA"/>
</dbReference>
<dbReference type="Gene3D" id="3.40.50.1820">
    <property type="entry name" value="alpha/beta hydrolase"/>
    <property type="match status" value="1"/>
</dbReference>
<reference evidence="3 4" key="1">
    <citation type="submission" date="2018-05" db="EMBL/GenBank/DDBJ databases">
        <title>Vibrio limimaris sp. nov., isolated from marine sediment.</title>
        <authorList>
            <person name="Li C.-M."/>
        </authorList>
    </citation>
    <scope>NUCLEOTIDE SEQUENCE [LARGE SCALE GENOMIC DNA]</scope>
    <source>
        <strain evidence="3 4">E4404</strain>
    </source>
</reference>
<dbReference type="GO" id="GO:0052689">
    <property type="term" value="F:carboxylic ester hydrolase activity"/>
    <property type="evidence" value="ECO:0007669"/>
    <property type="project" value="TreeGrafter"/>
</dbReference>
<dbReference type="AlphaFoldDB" id="A0A2U3BBX4"/>
<sequence>MSFAYKKIPLILLAGLLTACSGSFDELLFSLTPHPQEPKERPYITKPVEFTNPRDGTQLSGELTYPRSGSHFPAFVLISGHEDGAPPADKNYHITGHKYFLVISDLLTKHGYAVLRYDNRGVGESSGDYTTASDRDFASDAAAALQWLRKDSGIKLSSSGFLGHSQGGVKALMAEAHERPDYIVSLAGLDVETSKEFLVRQNQKILSAQSVDPSTIERITQELAATMDILKAAENINDAKLRLREYAVNSGVTEDDKIQKFIDHFATNWWFEEVRLDDTVLLKSYNGPVLSLYGSKDLLVSASINEEPVRKLLTHQDSEVHTMHGLNHLFQTADKGGPNEYWEIETTIEEKAIEKIDLWTRRINQRNVKKDRENSELEQKWIHTSKNSGNSELITSIN</sequence>
<evidence type="ECO:0000313" key="3">
    <source>
        <dbReference type="EMBL" id="PWI34292.1"/>
    </source>
</evidence>
<dbReference type="Proteomes" id="UP000245362">
    <property type="component" value="Unassembled WGS sequence"/>
</dbReference>
<dbReference type="SUPFAM" id="SSF53474">
    <property type="entry name" value="alpha/beta-Hydrolases"/>
    <property type="match status" value="1"/>
</dbReference>
<feature type="domain" description="Xaa-Pro dipeptidyl-peptidase-like" evidence="2">
    <location>
        <begin position="55"/>
        <end position="297"/>
    </location>
</feature>
<comment type="caution">
    <text evidence="3">The sequence shown here is derived from an EMBL/GenBank/DDBJ whole genome shotgun (WGS) entry which is preliminary data.</text>
</comment>
<dbReference type="PANTHER" id="PTHR43265">
    <property type="entry name" value="ESTERASE ESTD"/>
    <property type="match status" value="1"/>
</dbReference>
<dbReference type="PROSITE" id="PS51257">
    <property type="entry name" value="PROKAR_LIPOPROTEIN"/>
    <property type="match status" value="1"/>
</dbReference>
<dbReference type="InterPro" id="IPR053145">
    <property type="entry name" value="AB_hydrolase_Est10"/>
</dbReference>